<dbReference type="InterPro" id="IPR006176">
    <property type="entry name" value="3-OHacyl-CoA_DH_NAD-bd"/>
</dbReference>
<dbReference type="InterPro" id="IPR008927">
    <property type="entry name" value="6-PGluconate_DH-like_C_sf"/>
</dbReference>
<evidence type="ECO:0000259" key="5">
    <source>
        <dbReference type="Pfam" id="PF02737"/>
    </source>
</evidence>
<feature type="domain" description="3-hydroxyacyl-CoA dehydrogenase C-terminal" evidence="4">
    <location>
        <begin position="315"/>
        <end position="384"/>
    </location>
</feature>
<dbReference type="PANTHER" id="PTHR48075">
    <property type="entry name" value="3-HYDROXYACYL-COA DEHYDROGENASE FAMILY PROTEIN"/>
    <property type="match status" value="1"/>
</dbReference>
<dbReference type="EMBL" id="AWQS01000048">
    <property type="protein sequence ID" value="EWT06431.1"/>
    <property type="molecule type" value="Genomic_DNA"/>
</dbReference>
<protein>
    <submittedName>
        <fullName evidence="6">3-hydroxybutyryl-CoA dehydrogenase</fullName>
    </submittedName>
</protein>
<dbReference type="AlphaFoldDB" id="W9GJK2"/>
<dbReference type="InterPro" id="IPR006180">
    <property type="entry name" value="3-OHacyl-CoA_DH_CS"/>
</dbReference>
<dbReference type="PROSITE" id="PS00067">
    <property type="entry name" value="3HCDH"/>
    <property type="match status" value="1"/>
</dbReference>
<dbReference type="InterPro" id="IPR013328">
    <property type="entry name" value="6PGD_dom2"/>
</dbReference>
<dbReference type="GO" id="GO:0070403">
    <property type="term" value="F:NAD+ binding"/>
    <property type="evidence" value="ECO:0007669"/>
    <property type="project" value="InterPro"/>
</dbReference>
<keyword evidence="3" id="KW-0560">Oxidoreductase</keyword>
<dbReference type="GO" id="GO:0016616">
    <property type="term" value="F:oxidoreductase activity, acting on the CH-OH group of donors, NAD or NADP as acceptor"/>
    <property type="evidence" value="ECO:0007669"/>
    <property type="project" value="InterPro"/>
</dbReference>
<dbReference type="SUPFAM" id="SSF51735">
    <property type="entry name" value="NAD(P)-binding Rossmann-fold domains"/>
    <property type="match status" value="1"/>
</dbReference>
<dbReference type="Proteomes" id="UP000019494">
    <property type="component" value="Unassembled WGS sequence"/>
</dbReference>
<evidence type="ECO:0000259" key="4">
    <source>
        <dbReference type="Pfam" id="PF00725"/>
    </source>
</evidence>
<dbReference type="InterPro" id="IPR036291">
    <property type="entry name" value="NAD(P)-bd_dom_sf"/>
</dbReference>
<name>W9GJK2_9MICO</name>
<dbReference type="GO" id="GO:0006631">
    <property type="term" value="P:fatty acid metabolic process"/>
    <property type="evidence" value="ECO:0007669"/>
    <property type="project" value="InterPro"/>
</dbReference>
<dbReference type="Gene3D" id="3.40.50.720">
    <property type="entry name" value="NAD(P)-binding Rossmann-like Domain"/>
    <property type="match status" value="1"/>
</dbReference>
<evidence type="ECO:0000256" key="1">
    <source>
        <dbReference type="ARBA" id="ARBA00005086"/>
    </source>
</evidence>
<dbReference type="SUPFAM" id="SSF48179">
    <property type="entry name" value="6-phosphogluconate dehydrogenase C-terminal domain-like"/>
    <property type="match status" value="2"/>
</dbReference>
<evidence type="ECO:0000256" key="3">
    <source>
        <dbReference type="ARBA" id="ARBA00023002"/>
    </source>
</evidence>
<gene>
    <name evidence="6" type="ORF">N864_21575</name>
</gene>
<feature type="domain" description="3-hydroxyacyl-CoA dehydrogenase NAD binding" evidence="5">
    <location>
        <begin position="7"/>
        <end position="183"/>
    </location>
</feature>
<comment type="caution">
    <text evidence="6">The sequence shown here is derived from an EMBL/GenBank/DDBJ whole genome shotgun (WGS) entry which is preliminary data.</text>
</comment>
<evidence type="ECO:0000256" key="2">
    <source>
        <dbReference type="ARBA" id="ARBA00009463"/>
    </source>
</evidence>
<keyword evidence="7" id="KW-1185">Reference proteome</keyword>
<feature type="domain" description="3-hydroxyacyl-CoA dehydrogenase C-terminal" evidence="4">
    <location>
        <begin position="187"/>
        <end position="284"/>
    </location>
</feature>
<dbReference type="InterPro" id="IPR006108">
    <property type="entry name" value="3HC_DH_C"/>
</dbReference>
<comment type="similarity">
    <text evidence="2">Belongs to the 3-hydroxyacyl-CoA dehydrogenase family.</text>
</comment>
<dbReference type="FunFam" id="3.40.50.720:FF:000009">
    <property type="entry name" value="Fatty oxidation complex, alpha subunit"/>
    <property type="match status" value="1"/>
</dbReference>
<dbReference type="Pfam" id="PF02737">
    <property type="entry name" value="3HCDH_N"/>
    <property type="match status" value="1"/>
</dbReference>
<accession>W9GJK2</accession>
<reference evidence="7" key="1">
    <citation type="submission" date="2013-08" db="EMBL/GenBank/DDBJ databases">
        <title>Intrasporangium oryzae NRRL B-24470.</title>
        <authorList>
            <person name="Liu H."/>
            <person name="Wang G."/>
        </authorList>
    </citation>
    <scope>NUCLEOTIDE SEQUENCE [LARGE SCALE GENOMIC DNA]</scope>
    <source>
        <strain evidence="7">Q5-1</strain>
    </source>
</reference>
<comment type="pathway">
    <text evidence="1">Lipid metabolism; butanoate metabolism.</text>
</comment>
<evidence type="ECO:0000313" key="6">
    <source>
        <dbReference type="EMBL" id="EWT06431.1"/>
    </source>
</evidence>
<proteinExistence type="inferred from homology"/>
<evidence type="ECO:0000313" key="7">
    <source>
        <dbReference type="Proteomes" id="UP000019494"/>
    </source>
</evidence>
<dbReference type="Gene3D" id="1.10.1040.10">
    <property type="entry name" value="N-(1-d-carboxylethyl)-l-norvaline Dehydrogenase, domain 2"/>
    <property type="match status" value="2"/>
</dbReference>
<sequence>MSELGPVAVVGAGTMGAGIAQVAAAAGHPVVLVDALTGAAQAALDRMRAALDRRVDQGRISRSEATATTDRIRPADSLADLPECGLVIEAVPEDLGLKQRLLSEVAETQPPTTILATNTSSLDISTVAEAVPDPERVLGLHFFNPPPLMRLVEVVHGETTAEAYLAHAAALMTAWGKTPVRCTSTPGFIVNRVARPFYGEAQRVVEEGLADPATVDWIFRERGGFRMGPFELTDLIGQDVNYAVGASVWEQTGHDPRYAPTEFQRRLVEAGRLGRKTGQGVFSYAAEPGAAVPEPDLGLAERLSSSPIEADPLGRTLAMLVNEAVDLVHRGEASADDVDIAMRLGVNYPKGPIEWGREIGLDLVASHVAALDRAFPGGRYRPSPGLTDGSLDE</sequence>
<organism evidence="6 7">
    <name type="scientific">Intrasporangium chromatireducens Q5-1</name>
    <dbReference type="NCBI Taxonomy" id="584657"/>
    <lineage>
        <taxon>Bacteria</taxon>
        <taxon>Bacillati</taxon>
        <taxon>Actinomycetota</taxon>
        <taxon>Actinomycetes</taxon>
        <taxon>Micrococcales</taxon>
        <taxon>Intrasporangiaceae</taxon>
        <taxon>Intrasporangium</taxon>
    </lineage>
</organism>
<dbReference type="Pfam" id="PF00725">
    <property type="entry name" value="3HCDH"/>
    <property type="match status" value="2"/>
</dbReference>
<dbReference type="PANTHER" id="PTHR48075:SF5">
    <property type="entry name" value="3-HYDROXYBUTYRYL-COA DEHYDROGENASE"/>
    <property type="match status" value="1"/>
</dbReference>